<evidence type="ECO:0000313" key="1">
    <source>
        <dbReference type="EMBL" id="KRX11845.1"/>
    </source>
</evidence>
<proteinExistence type="predicted"/>
<keyword evidence="2" id="KW-1185">Reference proteome</keyword>
<comment type="caution">
    <text evidence="1">The sequence shown here is derived from an EMBL/GenBank/DDBJ whole genome shotgun (WGS) entry which is preliminary data.</text>
</comment>
<reference evidence="1 2" key="1">
    <citation type="submission" date="2015-01" db="EMBL/GenBank/DDBJ databases">
        <title>Evolution of Trichinella species and genotypes.</title>
        <authorList>
            <person name="Korhonen P.K."/>
            <person name="Edoardo P."/>
            <person name="Giuseppe L.R."/>
            <person name="Gasser R.B."/>
        </authorList>
    </citation>
    <scope>NUCLEOTIDE SEQUENCE [LARGE SCALE GENOMIC DNA]</scope>
    <source>
        <strain evidence="1">ISS37</strain>
    </source>
</reference>
<dbReference type="Proteomes" id="UP000054630">
    <property type="component" value="Unassembled WGS sequence"/>
</dbReference>
<accession>A0A0V0RC64</accession>
<organism evidence="1 2">
    <name type="scientific">Trichinella nelsoni</name>
    <dbReference type="NCBI Taxonomy" id="6336"/>
    <lineage>
        <taxon>Eukaryota</taxon>
        <taxon>Metazoa</taxon>
        <taxon>Ecdysozoa</taxon>
        <taxon>Nematoda</taxon>
        <taxon>Enoplea</taxon>
        <taxon>Dorylaimia</taxon>
        <taxon>Trichinellida</taxon>
        <taxon>Trichinellidae</taxon>
        <taxon>Trichinella</taxon>
    </lineage>
</organism>
<protein>
    <submittedName>
        <fullName evidence="1">Uncharacterized protein</fullName>
    </submittedName>
</protein>
<dbReference type="EMBL" id="JYDL01001246">
    <property type="protein sequence ID" value="KRX11845.1"/>
    <property type="molecule type" value="Genomic_DNA"/>
</dbReference>
<dbReference type="AlphaFoldDB" id="A0A0V0RC64"/>
<evidence type="ECO:0000313" key="2">
    <source>
        <dbReference type="Proteomes" id="UP000054630"/>
    </source>
</evidence>
<gene>
    <name evidence="1" type="ORF">T07_7643</name>
</gene>
<name>A0A0V0RC64_9BILA</name>
<sequence length="36" mass="4348">MNFRARILLRSPLLLLKSYSYAIFLAISRQRRIHET</sequence>